<dbReference type="EMBL" id="CP039712">
    <property type="protein sequence ID" value="QCI87099.1"/>
    <property type="molecule type" value="Genomic_DNA"/>
</dbReference>
<dbReference type="AlphaFoldDB" id="A0A4D7CSD5"/>
<dbReference type="SUPFAM" id="SSF117396">
    <property type="entry name" value="TM1631-like"/>
    <property type="match status" value="1"/>
</dbReference>
<dbReference type="OrthoDB" id="9780310at2"/>
<gene>
    <name evidence="1" type="ORF">FA707_09020</name>
</gene>
<dbReference type="PANTHER" id="PTHR30348">
    <property type="entry name" value="UNCHARACTERIZED PROTEIN YECE"/>
    <property type="match status" value="1"/>
</dbReference>
<name>A0A4D7CSD5_9ENTE</name>
<dbReference type="Proteomes" id="UP000298615">
    <property type="component" value="Chromosome"/>
</dbReference>
<evidence type="ECO:0000313" key="1">
    <source>
        <dbReference type="EMBL" id="QCI87099.1"/>
    </source>
</evidence>
<keyword evidence="2" id="KW-1185">Reference proteome</keyword>
<dbReference type="Pfam" id="PF01904">
    <property type="entry name" value="DUF72"/>
    <property type="match status" value="1"/>
</dbReference>
<dbReference type="KEGG" id="vao:FA707_09020"/>
<sequence>MLLGLTSWSEHTTLDPTKRKLTLQDYASKLPLVEIDTLFYGIKEASVIEKWVADTPDNFRFVVKTHQCITLHRDWREFFESEKELYHRFIESMQPMLESGKLACLLLQFPPFFDCSSEHIVYLKRLRRIFKDWPLAVEFRHDSWFEEAVRSEMLAFMQEQAISIVVVDEPQVQGQSVPWFSTVTNKAFVLVRLHGRNQVGWTDKTDDWRKKRTLYDYTDTELVELAKDLYRLERQTSELAVIFNNNSGGHAAGNCLRLKELMKIEYQGLNPEQIQLF</sequence>
<reference evidence="1 2" key="1">
    <citation type="submission" date="2019-04" db="EMBL/GenBank/DDBJ databases">
        <title>Vagococcus sp. nov., isolated from faeces of yaks (Bos grunniens).</title>
        <authorList>
            <person name="Ge Y."/>
        </authorList>
    </citation>
    <scope>NUCLEOTIDE SEQUENCE [LARGE SCALE GENOMIC DNA]</scope>
    <source>
        <strain evidence="1 2">MN-17</strain>
    </source>
</reference>
<protein>
    <submittedName>
        <fullName evidence="1">DUF72 domain-containing protein</fullName>
    </submittedName>
</protein>
<dbReference type="RefSeq" id="WP_136953921.1">
    <property type="nucleotide sequence ID" value="NZ_CP039712.1"/>
</dbReference>
<accession>A0A4D7CSD5</accession>
<proteinExistence type="predicted"/>
<dbReference type="InterPro" id="IPR002763">
    <property type="entry name" value="DUF72"/>
</dbReference>
<dbReference type="PANTHER" id="PTHR30348:SF13">
    <property type="entry name" value="UPF0759 PROTEIN YUNF"/>
    <property type="match status" value="1"/>
</dbReference>
<evidence type="ECO:0000313" key="2">
    <source>
        <dbReference type="Proteomes" id="UP000298615"/>
    </source>
</evidence>
<dbReference type="InterPro" id="IPR036520">
    <property type="entry name" value="UPF0759_sf"/>
</dbReference>
<organism evidence="1 2">
    <name type="scientific">Vagococcus zengguangii</name>
    <dbReference type="NCBI Taxonomy" id="2571750"/>
    <lineage>
        <taxon>Bacteria</taxon>
        <taxon>Bacillati</taxon>
        <taxon>Bacillota</taxon>
        <taxon>Bacilli</taxon>
        <taxon>Lactobacillales</taxon>
        <taxon>Enterococcaceae</taxon>
        <taxon>Vagococcus</taxon>
    </lineage>
</organism>
<dbReference type="Gene3D" id="3.20.20.410">
    <property type="entry name" value="Protein of unknown function UPF0759"/>
    <property type="match status" value="1"/>
</dbReference>